<keyword evidence="2" id="KW-0436">Ligase</keyword>
<dbReference type="InterPro" id="IPR025110">
    <property type="entry name" value="AMP-bd_C"/>
</dbReference>
<sequence>MSTFIDQIRISENTSIIIPDGPQLSYKELGDVTGHLQTLFTNTLSPLYHLAKPQTSIAISLVNNLELVSSFLAITNASRIAAPLNPNYKKNEFDFYLDDLNAKAVILPKGAHNDKSSAIFQSAKEHNVLLVETWWDDKRRRVEYEVFNHTASKPLYSSLNQPVFVNNYDVFPGTAKPDEVALILHTSGTTGRPKTVPLTHANISKSMDNIANTYKLTKNDKTYIVMPLFHVHGLIGALLSTLHTQGSVIIPTRFSAHKFWDDFVKYGATWYSAVPTIHLILLNTELPSPLPPIRFIRSCSSALAPATFHKLEKALNAPVLEAYAMTEASHQMTSNNLPPGERKPGTVGQGQGVEIVILNDQGKILPQGSIGEVSIKGSNVTHGYANNPKANAESFTNGYFRTGDQGYLDGDKFLVLTGRIKELINRGGEKISPIELDGVLLGHPKVDEAVAFGVPDEKYGQAVNAAIVLKKGEELSAKELQSFVGEKLAKFKVPTKFFFIDKLPKTATGKIQRRKIAEVFASKSKL</sequence>
<evidence type="ECO:0000256" key="3">
    <source>
        <dbReference type="ARBA" id="ARBA00022741"/>
    </source>
</evidence>
<protein>
    <recommendedName>
        <fullName evidence="9">Peroxisomal-coenzyme A synthetase</fullName>
    </recommendedName>
</protein>
<dbReference type="PANTHER" id="PTHR43201">
    <property type="entry name" value="ACYL-COA SYNTHETASE"/>
    <property type="match status" value="1"/>
</dbReference>
<dbReference type="GO" id="GO:0050203">
    <property type="term" value="F:oxalate-CoA ligase activity"/>
    <property type="evidence" value="ECO:0007669"/>
    <property type="project" value="EnsemblFungi"/>
</dbReference>
<dbReference type="Gene3D" id="3.40.50.12780">
    <property type="entry name" value="N-terminal domain of ligase-like"/>
    <property type="match status" value="1"/>
</dbReference>
<evidence type="ECO:0000259" key="5">
    <source>
        <dbReference type="Pfam" id="PF00501"/>
    </source>
</evidence>
<reference evidence="7 8" key="1">
    <citation type="journal article" date="2016" name="Proc. Natl. Acad. Sci. U.S.A.">
        <title>Comparative genomics of biotechnologically important yeasts.</title>
        <authorList>
            <person name="Riley R."/>
            <person name="Haridas S."/>
            <person name="Wolfe K.H."/>
            <person name="Lopes M.R."/>
            <person name="Hittinger C.T."/>
            <person name="Goeker M."/>
            <person name="Salamov A.A."/>
            <person name="Wisecaver J.H."/>
            <person name="Long T.M."/>
            <person name="Calvey C.H."/>
            <person name="Aerts A.L."/>
            <person name="Barry K.W."/>
            <person name="Choi C."/>
            <person name="Clum A."/>
            <person name="Coughlan A.Y."/>
            <person name="Deshpande S."/>
            <person name="Douglass A.P."/>
            <person name="Hanson S.J."/>
            <person name="Klenk H.-P."/>
            <person name="LaButti K.M."/>
            <person name="Lapidus A."/>
            <person name="Lindquist E.A."/>
            <person name="Lipzen A.M."/>
            <person name="Meier-Kolthoff J.P."/>
            <person name="Ohm R.A."/>
            <person name="Otillar R.P."/>
            <person name="Pangilinan J.L."/>
            <person name="Peng Y."/>
            <person name="Rokas A."/>
            <person name="Rosa C.A."/>
            <person name="Scheuner C."/>
            <person name="Sibirny A.A."/>
            <person name="Slot J.C."/>
            <person name="Stielow J.B."/>
            <person name="Sun H."/>
            <person name="Kurtzman C.P."/>
            <person name="Blackwell M."/>
            <person name="Grigoriev I.V."/>
            <person name="Jeffries T.W."/>
        </authorList>
    </citation>
    <scope>NUCLEOTIDE SEQUENCE [LARGE SCALE GENOMIC DNA]</scope>
    <source>
        <strain evidence="8">ATCC 58044 / CBS 1984 / NCYC 433 / NRRL Y-366-8</strain>
    </source>
</reference>
<dbReference type="InterPro" id="IPR020845">
    <property type="entry name" value="AMP-binding_CS"/>
</dbReference>
<dbReference type="PANTHER" id="PTHR43201:SF5">
    <property type="entry name" value="MEDIUM-CHAIN ACYL-COA LIGASE ACSF2, MITOCHONDRIAL"/>
    <property type="match status" value="1"/>
</dbReference>
<dbReference type="AlphaFoldDB" id="A0A1E3NUV5"/>
<dbReference type="GO" id="GO:0003729">
    <property type="term" value="F:mRNA binding"/>
    <property type="evidence" value="ECO:0007669"/>
    <property type="project" value="EnsemblFungi"/>
</dbReference>
<evidence type="ECO:0000256" key="1">
    <source>
        <dbReference type="ARBA" id="ARBA00006432"/>
    </source>
</evidence>
<dbReference type="Pfam" id="PF13193">
    <property type="entry name" value="AMP-binding_C"/>
    <property type="match status" value="1"/>
</dbReference>
<dbReference type="CDD" id="cd05926">
    <property type="entry name" value="FACL_fum10p_like"/>
    <property type="match status" value="1"/>
</dbReference>
<accession>A0A1E3NUV5</accession>
<dbReference type="GO" id="GO:0005778">
    <property type="term" value="C:peroxisomal membrane"/>
    <property type="evidence" value="ECO:0007669"/>
    <property type="project" value="EnsemblFungi"/>
</dbReference>
<dbReference type="InterPro" id="IPR045310">
    <property type="entry name" value="Pcs60-like"/>
</dbReference>
<dbReference type="GO" id="GO:0006631">
    <property type="term" value="P:fatty acid metabolic process"/>
    <property type="evidence" value="ECO:0007669"/>
    <property type="project" value="TreeGrafter"/>
</dbReference>
<dbReference type="InterPro" id="IPR042099">
    <property type="entry name" value="ANL_N_sf"/>
</dbReference>
<dbReference type="Pfam" id="PF00501">
    <property type="entry name" value="AMP-binding"/>
    <property type="match status" value="1"/>
</dbReference>
<evidence type="ECO:0000259" key="6">
    <source>
        <dbReference type="Pfam" id="PF13193"/>
    </source>
</evidence>
<dbReference type="STRING" id="683960.A0A1E3NUV5"/>
<feature type="domain" description="AMP-binding enzyme C-terminal" evidence="6">
    <location>
        <begin position="435"/>
        <end position="510"/>
    </location>
</feature>
<gene>
    <name evidence="7" type="ORF">WICANDRAFT_36971</name>
</gene>
<dbReference type="GeneID" id="30199744"/>
<evidence type="ECO:0000256" key="2">
    <source>
        <dbReference type="ARBA" id="ARBA00022598"/>
    </source>
</evidence>
<organism evidence="7 8">
    <name type="scientific">Wickerhamomyces anomalus (strain ATCC 58044 / CBS 1984 / NCYC 433 / NRRL Y-366-8)</name>
    <name type="common">Yeast</name>
    <name type="synonym">Hansenula anomala</name>
    <dbReference type="NCBI Taxonomy" id="683960"/>
    <lineage>
        <taxon>Eukaryota</taxon>
        <taxon>Fungi</taxon>
        <taxon>Dikarya</taxon>
        <taxon>Ascomycota</taxon>
        <taxon>Saccharomycotina</taxon>
        <taxon>Saccharomycetes</taxon>
        <taxon>Phaffomycetales</taxon>
        <taxon>Wickerhamomycetaceae</taxon>
        <taxon>Wickerhamomyces</taxon>
    </lineage>
</organism>
<dbReference type="GO" id="GO:0031956">
    <property type="term" value="F:medium-chain fatty acid-CoA ligase activity"/>
    <property type="evidence" value="ECO:0007669"/>
    <property type="project" value="TreeGrafter"/>
</dbReference>
<dbReference type="FunFam" id="3.30.300.30:FF:000007">
    <property type="entry name" value="4-coumarate--CoA ligase 2"/>
    <property type="match status" value="1"/>
</dbReference>
<dbReference type="SUPFAM" id="SSF56801">
    <property type="entry name" value="Acetyl-CoA synthetase-like"/>
    <property type="match status" value="1"/>
</dbReference>
<comment type="similarity">
    <text evidence="1">Belongs to the ATP-dependent AMP-binding enzyme family.</text>
</comment>
<feature type="domain" description="AMP-dependent synthetase/ligase" evidence="5">
    <location>
        <begin position="52"/>
        <end position="384"/>
    </location>
</feature>
<dbReference type="GO" id="GO:0033611">
    <property type="term" value="P:oxalate catabolic process"/>
    <property type="evidence" value="ECO:0007669"/>
    <property type="project" value="EnsemblFungi"/>
</dbReference>
<evidence type="ECO:0000313" key="7">
    <source>
        <dbReference type="EMBL" id="ODQ56820.1"/>
    </source>
</evidence>
<name>A0A1E3NUV5_WICAA</name>
<dbReference type="GO" id="GO:0005782">
    <property type="term" value="C:peroxisomal matrix"/>
    <property type="evidence" value="ECO:0007669"/>
    <property type="project" value="EnsemblFungi"/>
</dbReference>
<dbReference type="OrthoDB" id="3633556at2759"/>
<dbReference type="InterPro" id="IPR000873">
    <property type="entry name" value="AMP-dep_synth/lig_dom"/>
</dbReference>
<evidence type="ECO:0000256" key="4">
    <source>
        <dbReference type="ARBA" id="ARBA00022840"/>
    </source>
</evidence>
<evidence type="ECO:0000313" key="8">
    <source>
        <dbReference type="Proteomes" id="UP000094112"/>
    </source>
</evidence>
<evidence type="ECO:0008006" key="9">
    <source>
        <dbReference type="Google" id="ProtNLM"/>
    </source>
</evidence>
<dbReference type="InterPro" id="IPR045851">
    <property type="entry name" value="AMP-bd_C_sf"/>
</dbReference>
<keyword evidence="4" id="KW-0067">ATP-binding</keyword>
<dbReference type="Gene3D" id="3.30.300.30">
    <property type="match status" value="1"/>
</dbReference>
<dbReference type="RefSeq" id="XP_019036027.1">
    <property type="nucleotide sequence ID" value="XM_019182498.1"/>
</dbReference>
<proteinExistence type="inferred from homology"/>
<dbReference type="Proteomes" id="UP000094112">
    <property type="component" value="Unassembled WGS sequence"/>
</dbReference>
<keyword evidence="8" id="KW-1185">Reference proteome</keyword>
<dbReference type="GO" id="GO:0005524">
    <property type="term" value="F:ATP binding"/>
    <property type="evidence" value="ECO:0007669"/>
    <property type="project" value="UniProtKB-KW"/>
</dbReference>
<dbReference type="EMBL" id="KV454215">
    <property type="protein sequence ID" value="ODQ56820.1"/>
    <property type="molecule type" value="Genomic_DNA"/>
</dbReference>
<keyword evidence="3" id="KW-0547">Nucleotide-binding</keyword>
<dbReference type="PROSITE" id="PS00455">
    <property type="entry name" value="AMP_BINDING"/>
    <property type="match status" value="1"/>
</dbReference>